<gene>
    <name evidence="8" type="ORF">C1I98_08785</name>
</gene>
<comment type="caution">
    <text evidence="8">The sequence shown here is derived from an EMBL/GenBank/DDBJ whole genome shotgun (WGS) entry which is preliminary data.</text>
</comment>
<proteinExistence type="inferred from homology"/>
<dbReference type="AlphaFoldDB" id="A0A2W2GPB5"/>
<name>A0A2W2GPB5_9ACTN</name>
<dbReference type="PANTHER" id="PTHR46696">
    <property type="entry name" value="P450, PUTATIVE (EUROFUNG)-RELATED"/>
    <property type="match status" value="1"/>
</dbReference>
<evidence type="ECO:0000256" key="3">
    <source>
        <dbReference type="ARBA" id="ARBA00022723"/>
    </source>
</evidence>
<evidence type="ECO:0000256" key="7">
    <source>
        <dbReference type="RuleBase" id="RU000461"/>
    </source>
</evidence>
<sequence length="399" mass="44110">MHADEAPPQFPFTALDPLEPPEEYAKMRESAAASRITLPTGDPAWLVTRYEEVRTVLADARFSREAITAPGAPRVFPIAKGAKSIIVMDPPEHSRLRRLVSHAFSVRRMEALRPHVERRARELVAAMEAAGPPADLVTGITQPLPMLVICEMLGVPYADVDQFKAWTDLMLSFDAGRREEVIEARDRLNGYLAELIAAKRARPSDDLMMVLINARDEGDRLSEEELVAFAFTLLGAGYHATTAAMTHILLRLLREPERMRALQDRPELLPDAAEELLRLSQAGGGVGALRIATEDITLGDVRIKAGDAVLPSVTAANRDPEVFAAPDAYDPVREPNHHITFGHGIHYCLGAQLSRIELRITLETLLGRLPRMALAVPAQELTWRTGTAFARPDRLPVTW</sequence>
<keyword evidence="5 7" id="KW-0408">Iron</keyword>
<dbReference type="GO" id="GO:0005506">
    <property type="term" value="F:iron ion binding"/>
    <property type="evidence" value="ECO:0007669"/>
    <property type="project" value="InterPro"/>
</dbReference>
<dbReference type="Pfam" id="PF00067">
    <property type="entry name" value="p450"/>
    <property type="match status" value="1"/>
</dbReference>
<dbReference type="PANTHER" id="PTHR46696:SF1">
    <property type="entry name" value="CYTOCHROME P450 YJIB-RELATED"/>
    <property type="match status" value="1"/>
</dbReference>
<protein>
    <submittedName>
        <fullName evidence="8">Cytochrome P450</fullName>
    </submittedName>
</protein>
<evidence type="ECO:0000313" key="9">
    <source>
        <dbReference type="Proteomes" id="UP000248544"/>
    </source>
</evidence>
<dbReference type="CDD" id="cd11031">
    <property type="entry name" value="Cyp158A-like"/>
    <property type="match status" value="1"/>
</dbReference>
<dbReference type="GO" id="GO:0016705">
    <property type="term" value="F:oxidoreductase activity, acting on paired donors, with incorporation or reduction of molecular oxygen"/>
    <property type="evidence" value="ECO:0007669"/>
    <property type="project" value="InterPro"/>
</dbReference>
<evidence type="ECO:0000313" key="8">
    <source>
        <dbReference type="EMBL" id="PZG51376.1"/>
    </source>
</evidence>
<dbReference type="InterPro" id="IPR036396">
    <property type="entry name" value="Cyt_P450_sf"/>
</dbReference>
<comment type="similarity">
    <text evidence="1 7">Belongs to the cytochrome P450 family.</text>
</comment>
<dbReference type="SUPFAM" id="SSF48264">
    <property type="entry name" value="Cytochrome P450"/>
    <property type="match status" value="1"/>
</dbReference>
<dbReference type="EMBL" id="POUA01000046">
    <property type="protein sequence ID" value="PZG51376.1"/>
    <property type="molecule type" value="Genomic_DNA"/>
</dbReference>
<dbReference type="Gene3D" id="1.10.630.10">
    <property type="entry name" value="Cytochrome P450"/>
    <property type="match status" value="1"/>
</dbReference>
<dbReference type="PROSITE" id="PS00086">
    <property type="entry name" value="CYTOCHROME_P450"/>
    <property type="match status" value="1"/>
</dbReference>
<keyword evidence="6 7" id="KW-0503">Monooxygenase</keyword>
<keyword evidence="4 7" id="KW-0560">Oxidoreductase</keyword>
<dbReference type="GO" id="GO:0004497">
    <property type="term" value="F:monooxygenase activity"/>
    <property type="evidence" value="ECO:0007669"/>
    <property type="project" value="UniProtKB-KW"/>
</dbReference>
<keyword evidence="2 7" id="KW-0349">Heme</keyword>
<reference evidence="8 9" key="1">
    <citation type="submission" date="2018-01" db="EMBL/GenBank/DDBJ databases">
        <title>Draft genome sequence of Sphaerisporangium sp. 7K107.</title>
        <authorList>
            <person name="Sahin N."/>
            <person name="Saygin H."/>
            <person name="Ay H."/>
        </authorList>
    </citation>
    <scope>NUCLEOTIDE SEQUENCE [LARGE SCALE GENOMIC DNA]</scope>
    <source>
        <strain evidence="8 9">7K107</strain>
    </source>
</reference>
<dbReference type="FunFam" id="1.10.630.10:FF:000018">
    <property type="entry name" value="Cytochrome P450 monooxygenase"/>
    <property type="match status" value="1"/>
</dbReference>
<accession>A0A2W2GPB5</accession>
<dbReference type="RefSeq" id="WP_111166580.1">
    <property type="nucleotide sequence ID" value="NZ_POUA01000046.1"/>
</dbReference>
<dbReference type="InterPro" id="IPR002397">
    <property type="entry name" value="Cyt_P450_B"/>
</dbReference>
<organism evidence="8 9">
    <name type="scientific">Spongiactinospora gelatinilytica</name>
    <dbReference type="NCBI Taxonomy" id="2666298"/>
    <lineage>
        <taxon>Bacteria</taxon>
        <taxon>Bacillati</taxon>
        <taxon>Actinomycetota</taxon>
        <taxon>Actinomycetes</taxon>
        <taxon>Streptosporangiales</taxon>
        <taxon>Streptosporangiaceae</taxon>
        <taxon>Spongiactinospora</taxon>
    </lineage>
</organism>
<evidence type="ECO:0000256" key="1">
    <source>
        <dbReference type="ARBA" id="ARBA00010617"/>
    </source>
</evidence>
<evidence type="ECO:0000256" key="4">
    <source>
        <dbReference type="ARBA" id="ARBA00023002"/>
    </source>
</evidence>
<evidence type="ECO:0000256" key="5">
    <source>
        <dbReference type="ARBA" id="ARBA00023004"/>
    </source>
</evidence>
<evidence type="ECO:0000256" key="6">
    <source>
        <dbReference type="ARBA" id="ARBA00023033"/>
    </source>
</evidence>
<keyword evidence="3 7" id="KW-0479">Metal-binding</keyword>
<keyword evidence="9" id="KW-1185">Reference proteome</keyword>
<dbReference type="Proteomes" id="UP000248544">
    <property type="component" value="Unassembled WGS sequence"/>
</dbReference>
<evidence type="ECO:0000256" key="2">
    <source>
        <dbReference type="ARBA" id="ARBA00022617"/>
    </source>
</evidence>
<dbReference type="GO" id="GO:0020037">
    <property type="term" value="F:heme binding"/>
    <property type="evidence" value="ECO:0007669"/>
    <property type="project" value="InterPro"/>
</dbReference>
<dbReference type="PRINTS" id="PR00359">
    <property type="entry name" value="BP450"/>
</dbReference>
<dbReference type="InterPro" id="IPR017972">
    <property type="entry name" value="Cyt_P450_CS"/>
</dbReference>
<dbReference type="InterPro" id="IPR001128">
    <property type="entry name" value="Cyt_P450"/>
</dbReference>